<feature type="transmembrane region" description="Helical" evidence="1">
    <location>
        <begin position="254"/>
        <end position="273"/>
    </location>
</feature>
<keyword evidence="3" id="KW-1185">Reference proteome</keyword>
<dbReference type="Proteomes" id="UP000251402">
    <property type="component" value="Chromosome"/>
</dbReference>
<dbReference type="OrthoDB" id="5936019at2"/>
<keyword evidence="1" id="KW-0472">Membrane</keyword>
<sequence length="382" mass="43483">MEQEFSLARGWKIFCYIACVLFIAAAVGMSYGVLIEGKPVLLAYSIPFFIWSVYMLIRIWKYKLIISDRQITEIHAFTTIVIHRTDIEAFRIDGNILTIFPRQKGQKKIRINGYRYLGNYRGLINWLSYQFNELNHLAYVKETQEILANPDFGFTTGEKAVKFKRARLITRVYNVISFGFIATPYIDGNITVNSIMLIYPFVGILILFLNRGVILLDTTAKSNHPNIGLGLVMPPLCMAIIVLLRYEVLDYARVWMPALVIGAVLFGLFSRVNKNTAGETYKSQYILIVIIIACYAFGGTIIINCDLDRSVPAITTAKVESQFKTTEKVTTYTLTLGPWGHRKQNEDVDIPGSLYKTISPGDIVNVNVKKGFFNIPWFYISR</sequence>
<evidence type="ECO:0000313" key="2">
    <source>
        <dbReference type="EMBL" id="QEM08823.1"/>
    </source>
</evidence>
<feature type="transmembrane region" description="Helical" evidence="1">
    <location>
        <begin position="41"/>
        <end position="60"/>
    </location>
</feature>
<dbReference type="KEGG" id="mrub:DEO27_001900"/>
<feature type="transmembrane region" description="Helical" evidence="1">
    <location>
        <begin position="285"/>
        <end position="303"/>
    </location>
</feature>
<dbReference type="RefSeq" id="WP_112575975.1">
    <property type="nucleotide sequence ID" value="NZ_CP043450.1"/>
</dbReference>
<protein>
    <submittedName>
        <fullName evidence="2">Uncharacterized protein</fullName>
    </submittedName>
</protein>
<dbReference type="EMBL" id="CP043450">
    <property type="protein sequence ID" value="QEM08823.1"/>
    <property type="molecule type" value="Genomic_DNA"/>
</dbReference>
<feature type="transmembrane region" description="Helical" evidence="1">
    <location>
        <begin position="198"/>
        <end position="216"/>
    </location>
</feature>
<organism evidence="2 3">
    <name type="scientific">Mucilaginibacter rubeus</name>
    <dbReference type="NCBI Taxonomy" id="2027860"/>
    <lineage>
        <taxon>Bacteria</taxon>
        <taxon>Pseudomonadati</taxon>
        <taxon>Bacteroidota</taxon>
        <taxon>Sphingobacteriia</taxon>
        <taxon>Sphingobacteriales</taxon>
        <taxon>Sphingobacteriaceae</taxon>
        <taxon>Mucilaginibacter</taxon>
    </lineage>
</organism>
<name>A0A5C1HTQ4_9SPHI</name>
<keyword evidence="1" id="KW-1133">Transmembrane helix</keyword>
<reference evidence="2" key="1">
    <citation type="submission" date="2019-08" db="EMBL/GenBank/DDBJ databases">
        <title>Comparative genome analysis confer to the adaptation heavy metal polluted environment.</title>
        <authorList>
            <person name="Li Y."/>
        </authorList>
    </citation>
    <scope>NUCLEOTIDE SEQUENCE [LARGE SCALE GENOMIC DNA]</scope>
    <source>
        <strain evidence="2">P1</strain>
    </source>
</reference>
<feature type="transmembrane region" description="Helical" evidence="1">
    <location>
        <begin position="228"/>
        <end position="248"/>
    </location>
</feature>
<gene>
    <name evidence="2" type="ORF">DEO27_001900</name>
</gene>
<dbReference type="AlphaFoldDB" id="A0A5C1HTQ4"/>
<accession>A0A5C1HTQ4</accession>
<keyword evidence="1" id="KW-0812">Transmembrane</keyword>
<evidence type="ECO:0000313" key="3">
    <source>
        <dbReference type="Proteomes" id="UP000251402"/>
    </source>
</evidence>
<feature type="transmembrane region" description="Helical" evidence="1">
    <location>
        <begin position="168"/>
        <end position="186"/>
    </location>
</feature>
<proteinExistence type="predicted"/>
<feature type="transmembrane region" description="Helical" evidence="1">
    <location>
        <begin position="13"/>
        <end position="35"/>
    </location>
</feature>
<evidence type="ECO:0000256" key="1">
    <source>
        <dbReference type="SAM" id="Phobius"/>
    </source>
</evidence>